<dbReference type="Proteomes" id="UP000183788">
    <property type="component" value="Unassembled WGS sequence"/>
</dbReference>
<protein>
    <submittedName>
        <fullName evidence="5">Photosynthesis system II assembly factor YCF48</fullName>
    </submittedName>
    <submittedName>
        <fullName evidence="6">YCF48-related protein</fullName>
    </submittedName>
</protein>
<dbReference type="STRING" id="1004.SAMN05661012_00708"/>
<dbReference type="PANTHER" id="PTHR47199">
    <property type="entry name" value="PHOTOSYSTEM II STABILITY/ASSEMBLY FACTOR HCF136, CHLOROPLASTIC"/>
    <property type="match status" value="1"/>
</dbReference>
<dbReference type="EMBL" id="CP140154">
    <property type="protein sequence ID" value="WQG91562.1"/>
    <property type="molecule type" value="Genomic_DNA"/>
</dbReference>
<feature type="chain" id="PRO_5011955920" evidence="3">
    <location>
        <begin position="25"/>
        <end position="344"/>
    </location>
</feature>
<evidence type="ECO:0000313" key="8">
    <source>
        <dbReference type="Proteomes" id="UP001326715"/>
    </source>
</evidence>
<keyword evidence="1" id="KW-0602">Photosynthesis</keyword>
<keyword evidence="8" id="KW-1185">Reference proteome</keyword>
<name>A0A1K1MME9_9BACT</name>
<evidence type="ECO:0000259" key="4">
    <source>
        <dbReference type="Pfam" id="PF14870"/>
    </source>
</evidence>
<evidence type="ECO:0000313" key="7">
    <source>
        <dbReference type="Proteomes" id="UP000183788"/>
    </source>
</evidence>
<gene>
    <name evidence="5" type="ORF">SAMN05661012_00708</name>
    <name evidence="6" type="ORF">SR876_08615</name>
</gene>
<dbReference type="Pfam" id="PF14870">
    <property type="entry name" value="PSII_BNR"/>
    <property type="match status" value="1"/>
</dbReference>
<accession>A0A1K1MME9</accession>
<keyword evidence="3" id="KW-0732">Signal</keyword>
<dbReference type="Gene3D" id="2.130.10.10">
    <property type="entry name" value="YVTN repeat-like/Quinoprotein amine dehydrogenase"/>
    <property type="match status" value="1"/>
</dbReference>
<dbReference type="Proteomes" id="UP001326715">
    <property type="component" value="Chromosome"/>
</dbReference>
<keyword evidence="2" id="KW-0604">Photosystem II</keyword>
<dbReference type="SUPFAM" id="SSF50939">
    <property type="entry name" value="Sialidases"/>
    <property type="match status" value="1"/>
</dbReference>
<dbReference type="RefSeq" id="WP_072357227.1">
    <property type="nucleotide sequence ID" value="NZ_CP139972.1"/>
</dbReference>
<feature type="domain" description="Photosynthesis system II assembly factor Ycf48/Hcf136-like" evidence="4">
    <location>
        <begin position="18"/>
        <end position="145"/>
    </location>
</feature>
<sequence length="344" mass="37474">MQKFGKALLLLHSVFFSHFFSTYAQQKLVIKSLETPPIASIRGMSVVNDSVVWVSGTGGQVGLTTDGGAHWKWMKVPEHDSADWRSLYAFSAWRALLLNAGSPAHLMMTADGGQTWQLKYEDTTKGIFFDDIDFLDNQQGFAIGDPIVPDSKMAYLITGDGGNTWMKRHFYVLAEAGEALFAASGTNMVNHYYGNSIVSGMVTGGKVSRFIGNFYNIVVLPITQGSPSKGAFSLALERDGKKGVIVGGDYLHEKDTTRNCVYTTDSGKSWKVSVAAPGGYRSCVVYVKNDVFITTGPSGTDISYDAGVHWEKISDEGFHVAGVSPNRQKIWLAGSRKLGIVELP</sequence>
<dbReference type="PANTHER" id="PTHR47199:SF2">
    <property type="entry name" value="PHOTOSYSTEM II STABILITY_ASSEMBLY FACTOR HCF136, CHLOROPLASTIC"/>
    <property type="match status" value="1"/>
</dbReference>
<dbReference type="InterPro" id="IPR015943">
    <property type="entry name" value="WD40/YVTN_repeat-like_dom_sf"/>
</dbReference>
<evidence type="ECO:0000256" key="1">
    <source>
        <dbReference type="ARBA" id="ARBA00022531"/>
    </source>
</evidence>
<evidence type="ECO:0000256" key="2">
    <source>
        <dbReference type="ARBA" id="ARBA00023276"/>
    </source>
</evidence>
<reference evidence="6 8" key="2">
    <citation type="submission" date="2023-11" db="EMBL/GenBank/DDBJ databases">
        <title>MicrobeMod: A computational toolkit for identifying prokaryotic methylation and restriction-modification with nanopore sequencing.</title>
        <authorList>
            <person name="Crits-Christoph A."/>
            <person name="Kang S.C."/>
            <person name="Lee H."/>
            <person name="Ostrov N."/>
        </authorList>
    </citation>
    <scope>NUCLEOTIDE SEQUENCE [LARGE SCALE GENOMIC DNA]</scope>
    <source>
        <strain evidence="6 8">ATCC 23090</strain>
    </source>
</reference>
<evidence type="ECO:0000313" key="6">
    <source>
        <dbReference type="EMBL" id="WQG91562.1"/>
    </source>
</evidence>
<feature type="signal peptide" evidence="3">
    <location>
        <begin position="1"/>
        <end position="24"/>
    </location>
</feature>
<dbReference type="AlphaFoldDB" id="A0A1K1MME9"/>
<dbReference type="GO" id="GO:0015979">
    <property type="term" value="P:photosynthesis"/>
    <property type="evidence" value="ECO:0007669"/>
    <property type="project" value="UniProtKB-KW"/>
</dbReference>
<evidence type="ECO:0000313" key="5">
    <source>
        <dbReference type="EMBL" id="SFW24356.1"/>
    </source>
</evidence>
<evidence type="ECO:0000256" key="3">
    <source>
        <dbReference type="SAM" id="SignalP"/>
    </source>
</evidence>
<proteinExistence type="predicted"/>
<dbReference type="EMBL" id="FPIZ01000002">
    <property type="protein sequence ID" value="SFW24356.1"/>
    <property type="molecule type" value="Genomic_DNA"/>
</dbReference>
<dbReference type="GO" id="GO:0009523">
    <property type="term" value="C:photosystem II"/>
    <property type="evidence" value="ECO:0007669"/>
    <property type="project" value="UniProtKB-KW"/>
</dbReference>
<dbReference type="InterPro" id="IPR036278">
    <property type="entry name" value="Sialidase_sf"/>
</dbReference>
<dbReference type="OrthoDB" id="9813892at2"/>
<dbReference type="InterPro" id="IPR028203">
    <property type="entry name" value="PSII_CF48-like_dom"/>
</dbReference>
<organism evidence="5 7">
    <name type="scientific">Chitinophaga sancti</name>
    <dbReference type="NCBI Taxonomy" id="1004"/>
    <lineage>
        <taxon>Bacteria</taxon>
        <taxon>Pseudomonadati</taxon>
        <taxon>Bacteroidota</taxon>
        <taxon>Chitinophagia</taxon>
        <taxon>Chitinophagales</taxon>
        <taxon>Chitinophagaceae</taxon>
        <taxon>Chitinophaga</taxon>
    </lineage>
</organism>
<reference evidence="5 7" key="1">
    <citation type="submission" date="2016-11" db="EMBL/GenBank/DDBJ databases">
        <authorList>
            <person name="Jaros S."/>
            <person name="Januszkiewicz K."/>
            <person name="Wedrychowicz H."/>
        </authorList>
    </citation>
    <scope>NUCLEOTIDE SEQUENCE [LARGE SCALE GENOMIC DNA]</scope>
    <source>
        <strain evidence="5 7">DSM 784</strain>
    </source>
</reference>